<evidence type="ECO:0000256" key="1">
    <source>
        <dbReference type="SAM" id="MobiDB-lite"/>
    </source>
</evidence>
<dbReference type="InterPro" id="IPR013108">
    <property type="entry name" value="Amidohydro_3"/>
</dbReference>
<dbReference type="RefSeq" id="WP_050669763.1">
    <property type="nucleotide sequence ID" value="NZ_LAIR01000002.1"/>
</dbReference>
<comment type="caution">
    <text evidence="3">The sequence shown here is derived from an EMBL/GenBank/DDBJ whole genome shotgun (WGS) entry which is preliminary data.</text>
</comment>
<dbReference type="CDD" id="cd01300">
    <property type="entry name" value="YtcJ_like"/>
    <property type="match status" value="1"/>
</dbReference>
<dbReference type="Gene3D" id="3.20.20.140">
    <property type="entry name" value="Metal-dependent hydrolases"/>
    <property type="match status" value="1"/>
</dbReference>
<dbReference type="SUPFAM" id="SSF51338">
    <property type="entry name" value="Composite domain of metallo-dependent hydrolases"/>
    <property type="match status" value="1"/>
</dbReference>
<dbReference type="InterPro" id="IPR033932">
    <property type="entry name" value="YtcJ-like"/>
</dbReference>
<dbReference type="Pfam" id="PF07969">
    <property type="entry name" value="Amidohydro_3"/>
    <property type="match status" value="1"/>
</dbReference>
<dbReference type="PANTHER" id="PTHR22642">
    <property type="entry name" value="IMIDAZOLONEPROPIONASE"/>
    <property type="match status" value="1"/>
</dbReference>
<dbReference type="GO" id="GO:0016810">
    <property type="term" value="F:hydrolase activity, acting on carbon-nitrogen (but not peptide) bonds"/>
    <property type="evidence" value="ECO:0007669"/>
    <property type="project" value="InterPro"/>
</dbReference>
<sequence length="533" mass="57016">MSRVLLRHRRILTGDPARPVVTGLLLDGEVVVAAGDAQSLAADAASTVDLPGTVVMPGMYDAHIHTANLARDLVSVDLRGARSLDEALDLLRTHVADLPQDAWVFGGRWDSNRWQGPARPDRHALDRVAPGRKIALPSIDGHSIWASSAALAAVGYTRDTPDPAGGQIVRDERGEPTGVTRESANQPFREIMNDPSTDDLDPLLRAAQQELLSVGLTSVHDIDGEDCRAAYLRLKAAGDLMMRVHKAIPVQALEQAVHEGRRTGDGDDWFATGPVKLFGDGALGSHTAYLSEAYADSPADRGISVTPPDELLRLTRLATSAGIAVATHAIGDAAAVDVLDAYERVLAEGPLPSMPDGTALRLRVEHAQHLRPADVDRMARLGVVASLQPTHCTSDIDLADRLLAGHELASYAWAGLLRAGAPVAFGSDAPVEEPNPFHGLYAAITRQRPDGSPDGGWQPEQRLSLQQALDAYTVGAAYAAGQDQRKGRLLPGRLADLICVDRDPFEVTPTELRDTRVLATYVGGTCRWEAPLT</sequence>
<dbReference type="STRING" id="1631356.VV01_10065"/>
<gene>
    <name evidence="3" type="ORF">VV01_10065</name>
</gene>
<keyword evidence="3" id="KW-0378">Hydrolase</keyword>
<feature type="region of interest" description="Disordered" evidence="1">
    <location>
        <begin position="162"/>
        <end position="182"/>
    </location>
</feature>
<dbReference type="InterPro" id="IPR032466">
    <property type="entry name" value="Metal_Hydrolase"/>
</dbReference>
<dbReference type="PANTHER" id="PTHR22642:SF2">
    <property type="entry name" value="PROTEIN LONG AFTER FAR-RED 3"/>
    <property type="match status" value="1"/>
</dbReference>
<dbReference type="Gene3D" id="3.10.310.70">
    <property type="match status" value="1"/>
</dbReference>
<protein>
    <submittedName>
        <fullName evidence="3">Amidohydrolase</fullName>
    </submittedName>
</protein>
<dbReference type="Gene3D" id="2.30.40.10">
    <property type="entry name" value="Urease, subunit C, domain 1"/>
    <property type="match status" value="1"/>
</dbReference>
<organism evidence="3 4">
    <name type="scientific">Luteipulveratus halotolerans</name>
    <dbReference type="NCBI Taxonomy" id="1631356"/>
    <lineage>
        <taxon>Bacteria</taxon>
        <taxon>Bacillati</taxon>
        <taxon>Actinomycetota</taxon>
        <taxon>Actinomycetes</taxon>
        <taxon>Micrococcales</taxon>
        <taxon>Dermacoccaceae</taxon>
        <taxon>Luteipulveratus</taxon>
    </lineage>
</organism>
<dbReference type="InterPro" id="IPR011059">
    <property type="entry name" value="Metal-dep_hydrolase_composite"/>
</dbReference>
<dbReference type="AlphaFoldDB" id="A0A0L6CHY9"/>
<name>A0A0L6CHY9_9MICO</name>
<accession>A0A0L6CHY9</accession>
<feature type="domain" description="Amidohydrolase 3" evidence="2">
    <location>
        <begin position="47"/>
        <end position="525"/>
    </location>
</feature>
<dbReference type="Proteomes" id="UP000037397">
    <property type="component" value="Unassembled WGS sequence"/>
</dbReference>
<evidence type="ECO:0000259" key="2">
    <source>
        <dbReference type="Pfam" id="PF07969"/>
    </source>
</evidence>
<evidence type="ECO:0000313" key="4">
    <source>
        <dbReference type="Proteomes" id="UP000037397"/>
    </source>
</evidence>
<proteinExistence type="predicted"/>
<evidence type="ECO:0000313" key="3">
    <source>
        <dbReference type="EMBL" id="KNX37412.1"/>
    </source>
</evidence>
<dbReference type="OrthoDB" id="3238066at2"/>
<dbReference type="SUPFAM" id="SSF51556">
    <property type="entry name" value="Metallo-dependent hydrolases"/>
    <property type="match status" value="1"/>
</dbReference>
<reference evidence="4" key="1">
    <citation type="submission" date="2015-03" db="EMBL/GenBank/DDBJ databases">
        <title>Luteipulveratus halotolerans sp. nov., a novel actinobacterium (Dermacoccaceae) from Sarawak, Malaysia.</title>
        <authorList>
            <person name="Juboi H."/>
            <person name="Basik A."/>
            <person name="Shamsul S.S."/>
            <person name="Arnold P."/>
            <person name="Schmitt E.K."/>
            <person name="Sanglier J.-J."/>
            <person name="Yeo T."/>
        </authorList>
    </citation>
    <scope>NUCLEOTIDE SEQUENCE [LARGE SCALE GENOMIC DNA]</scope>
    <source>
        <strain evidence="4">C296001</strain>
    </source>
</reference>
<dbReference type="EMBL" id="LAIR01000002">
    <property type="protein sequence ID" value="KNX37412.1"/>
    <property type="molecule type" value="Genomic_DNA"/>
</dbReference>
<keyword evidence="4" id="KW-1185">Reference proteome</keyword>
<dbReference type="PATRIC" id="fig|1631356.3.peg.1963"/>